<feature type="transmembrane region" description="Helical" evidence="1">
    <location>
        <begin position="56"/>
        <end position="76"/>
    </location>
</feature>
<organism evidence="2 3">
    <name type="scientific">Candidatus Marimicrobium litorale</name>
    <dbReference type="NCBI Taxonomy" id="2518991"/>
    <lineage>
        <taxon>Bacteria</taxon>
        <taxon>Pseudomonadati</taxon>
        <taxon>Pseudomonadota</taxon>
        <taxon>Gammaproteobacteria</taxon>
        <taxon>Cellvibrionales</taxon>
        <taxon>Halieaceae</taxon>
        <taxon>Marimicrobium</taxon>
    </lineage>
</organism>
<dbReference type="EMBL" id="SHNO01000001">
    <property type="protein sequence ID" value="MCX2976847.1"/>
    <property type="molecule type" value="Genomic_DNA"/>
</dbReference>
<reference evidence="2" key="1">
    <citation type="submission" date="2019-02" db="EMBL/GenBank/DDBJ databases">
        <authorList>
            <person name="Li S.-H."/>
        </authorList>
    </citation>
    <scope>NUCLEOTIDE SEQUENCE</scope>
    <source>
        <strain evidence="2">IMCC11814</strain>
    </source>
</reference>
<sequence>MLNQLLKVTLISSFLLWLRPRWRGMLALSLVVILVHVLHAEYLGYVELSGNDALLIVSFVVKWSALVVAVTAYLVMTLTRPQGKISAVDSRRKKKFSAGEIDAAPGEDDGFEFLRKKKRLESRAEKMLSGRKS</sequence>
<dbReference type="Proteomes" id="UP001143304">
    <property type="component" value="Unassembled WGS sequence"/>
</dbReference>
<evidence type="ECO:0000256" key="1">
    <source>
        <dbReference type="SAM" id="Phobius"/>
    </source>
</evidence>
<keyword evidence="1" id="KW-0472">Membrane</keyword>
<dbReference type="RefSeq" id="WP_279248586.1">
    <property type="nucleotide sequence ID" value="NZ_SHNO01000001.1"/>
</dbReference>
<comment type="caution">
    <text evidence="2">The sequence shown here is derived from an EMBL/GenBank/DDBJ whole genome shotgun (WGS) entry which is preliminary data.</text>
</comment>
<accession>A0ABT3T5T8</accession>
<keyword evidence="1" id="KW-1133">Transmembrane helix</keyword>
<gene>
    <name evidence="2" type="ORF">EYC82_05720</name>
</gene>
<keyword evidence="1" id="KW-0812">Transmembrane</keyword>
<keyword evidence="3" id="KW-1185">Reference proteome</keyword>
<protein>
    <submittedName>
        <fullName evidence="2">Uncharacterized protein</fullName>
    </submittedName>
</protein>
<evidence type="ECO:0000313" key="3">
    <source>
        <dbReference type="Proteomes" id="UP001143304"/>
    </source>
</evidence>
<proteinExistence type="predicted"/>
<name>A0ABT3T5T8_9GAMM</name>
<evidence type="ECO:0000313" key="2">
    <source>
        <dbReference type="EMBL" id="MCX2976847.1"/>
    </source>
</evidence>